<protein>
    <submittedName>
        <fullName evidence="1">Uncharacterized protein</fullName>
    </submittedName>
</protein>
<reference evidence="1" key="2">
    <citation type="journal article" date="2015" name="Fish Shellfish Immunol.">
        <title>Early steps in the European eel (Anguilla anguilla)-Vibrio vulnificus interaction in the gills: Role of the RtxA13 toxin.</title>
        <authorList>
            <person name="Callol A."/>
            <person name="Pajuelo D."/>
            <person name="Ebbesson L."/>
            <person name="Teles M."/>
            <person name="MacKenzie S."/>
            <person name="Amaro C."/>
        </authorList>
    </citation>
    <scope>NUCLEOTIDE SEQUENCE</scope>
</reference>
<accession>A0A0E9RIX0</accession>
<sequence length="22" mass="2491">MSAILKRAILEKSKIIHTLNPN</sequence>
<dbReference type="AlphaFoldDB" id="A0A0E9RIX0"/>
<name>A0A0E9RIX0_ANGAN</name>
<dbReference type="EMBL" id="GBXM01080309">
    <property type="protein sequence ID" value="JAH28268.1"/>
    <property type="molecule type" value="Transcribed_RNA"/>
</dbReference>
<evidence type="ECO:0000313" key="1">
    <source>
        <dbReference type="EMBL" id="JAH28268.1"/>
    </source>
</evidence>
<reference evidence="1" key="1">
    <citation type="submission" date="2014-11" db="EMBL/GenBank/DDBJ databases">
        <authorList>
            <person name="Amaro Gonzalez C."/>
        </authorList>
    </citation>
    <scope>NUCLEOTIDE SEQUENCE</scope>
</reference>
<organism evidence="1">
    <name type="scientific">Anguilla anguilla</name>
    <name type="common">European freshwater eel</name>
    <name type="synonym">Muraena anguilla</name>
    <dbReference type="NCBI Taxonomy" id="7936"/>
    <lineage>
        <taxon>Eukaryota</taxon>
        <taxon>Metazoa</taxon>
        <taxon>Chordata</taxon>
        <taxon>Craniata</taxon>
        <taxon>Vertebrata</taxon>
        <taxon>Euteleostomi</taxon>
        <taxon>Actinopterygii</taxon>
        <taxon>Neopterygii</taxon>
        <taxon>Teleostei</taxon>
        <taxon>Anguilliformes</taxon>
        <taxon>Anguillidae</taxon>
        <taxon>Anguilla</taxon>
    </lineage>
</organism>
<proteinExistence type="predicted"/>